<evidence type="ECO:0000313" key="2">
    <source>
        <dbReference type="EMBL" id="NHN27449.1"/>
    </source>
</evidence>
<evidence type="ECO:0008006" key="4">
    <source>
        <dbReference type="Google" id="ProtNLM"/>
    </source>
</evidence>
<dbReference type="RefSeq" id="WP_140963965.1">
    <property type="nucleotide sequence ID" value="NZ_VEVQ02000014.1"/>
</dbReference>
<reference evidence="3" key="1">
    <citation type="submission" date="2019-05" db="EMBL/GenBank/DDBJ databases">
        <title>Flavobacterium profundi sp. nov., isolated from a deep-sea seamount.</title>
        <authorList>
            <person name="Zhang D.-C."/>
        </authorList>
    </citation>
    <scope>NUCLEOTIDE SEQUENCE [LARGE SCALE GENOMIC DNA]</scope>
    <source>
        <strain evidence="3">EC11</strain>
    </source>
</reference>
<feature type="chain" id="PRO_5046403270" description="DUF3298 domain-containing protein" evidence="1">
    <location>
        <begin position="20"/>
        <end position="369"/>
    </location>
</feature>
<reference evidence="2 3" key="2">
    <citation type="submission" date="2019-05" db="EMBL/GenBank/DDBJ databases">
        <authorList>
            <person name="Lianzixin W."/>
        </authorList>
    </citation>
    <scope>NUCLEOTIDE SEQUENCE [LARGE SCALE GENOMIC DNA]</scope>
    <source>
        <strain evidence="2 3">EC11</strain>
    </source>
</reference>
<evidence type="ECO:0000313" key="3">
    <source>
        <dbReference type="Proteomes" id="UP000817854"/>
    </source>
</evidence>
<evidence type="ECO:0000256" key="1">
    <source>
        <dbReference type="SAM" id="SignalP"/>
    </source>
</evidence>
<keyword evidence="3" id="KW-1185">Reference proteome</keyword>
<gene>
    <name evidence="2" type="ORF">FIA58_017350</name>
</gene>
<organism evidence="2 3">
    <name type="scientific">Flavobacterium jejuense</name>
    <dbReference type="NCBI Taxonomy" id="1544455"/>
    <lineage>
        <taxon>Bacteria</taxon>
        <taxon>Pseudomonadati</taxon>
        <taxon>Bacteroidota</taxon>
        <taxon>Flavobacteriia</taxon>
        <taxon>Flavobacteriales</taxon>
        <taxon>Flavobacteriaceae</taxon>
        <taxon>Flavobacterium</taxon>
    </lineage>
</organism>
<accession>A0ABX0IU65</accession>
<feature type="signal peptide" evidence="1">
    <location>
        <begin position="1"/>
        <end position="19"/>
    </location>
</feature>
<proteinExistence type="predicted"/>
<keyword evidence="1" id="KW-0732">Signal</keyword>
<sequence length="369" mass="42943">MKFYLQICLTLLFSLPLFSQNTYYLEGKLGKSTIFMEITEYDNNYIEGNYFYQKSLKDIRLNGKFNEATYVLFFGNDYGEEEYQEKFELLKTTNDFSGKWKNKAGKTIAVQLKKIDFNKYNSLNNQEIENNLDLVKLSLLNFTQDSISTYKNQEIIWLKETHCNAPFFRLGKTFSEETKKNINTILAKTHTEMTLNQLSCSSPFSYNEGNGIEYSISIGFLNDNLLGYQIFSSYFCGGAHPDFGGEGNLIDMHTGKNYDIDSILAFDKSVTSYGDENFEQFSTYRATFFAPKLFKLINQNEKFGTSNNEDDYCDYTENEIWDFPQWNFTEKGIEFTPVFARVARSCEMAFLVDFEKLKPFKNPSFPYTL</sequence>
<dbReference type="EMBL" id="VEVQ02000014">
    <property type="protein sequence ID" value="NHN27449.1"/>
    <property type="molecule type" value="Genomic_DNA"/>
</dbReference>
<comment type="caution">
    <text evidence="2">The sequence shown here is derived from an EMBL/GenBank/DDBJ whole genome shotgun (WGS) entry which is preliminary data.</text>
</comment>
<reference evidence="2 3" key="3">
    <citation type="submission" date="2020-02" db="EMBL/GenBank/DDBJ databases">
        <title>Flavobacterium profundi sp. nov., isolated from a deep-sea seamount.</title>
        <authorList>
            <person name="Zhang D.-C."/>
        </authorList>
    </citation>
    <scope>NUCLEOTIDE SEQUENCE [LARGE SCALE GENOMIC DNA]</scope>
    <source>
        <strain evidence="2 3">EC11</strain>
    </source>
</reference>
<protein>
    <recommendedName>
        <fullName evidence="4">DUF3298 domain-containing protein</fullName>
    </recommendedName>
</protein>
<name>A0ABX0IU65_9FLAO</name>
<dbReference type="Proteomes" id="UP000817854">
    <property type="component" value="Unassembled WGS sequence"/>
</dbReference>